<dbReference type="CDD" id="cd05259">
    <property type="entry name" value="PCBER_SDR_a"/>
    <property type="match status" value="1"/>
</dbReference>
<keyword evidence="5" id="KW-1185">Reference proteome</keyword>
<organism evidence="4 5">
    <name type="scientific">Zopfia rhizophila CBS 207.26</name>
    <dbReference type="NCBI Taxonomy" id="1314779"/>
    <lineage>
        <taxon>Eukaryota</taxon>
        <taxon>Fungi</taxon>
        <taxon>Dikarya</taxon>
        <taxon>Ascomycota</taxon>
        <taxon>Pezizomycotina</taxon>
        <taxon>Dothideomycetes</taxon>
        <taxon>Dothideomycetes incertae sedis</taxon>
        <taxon>Zopfiaceae</taxon>
        <taxon>Zopfia</taxon>
    </lineage>
</organism>
<reference evidence="4" key="1">
    <citation type="journal article" date="2020" name="Stud. Mycol.">
        <title>101 Dothideomycetes genomes: a test case for predicting lifestyles and emergence of pathogens.</title>
        <authorList>
            <person name="Haridas S."/>
            <person name="Albert R."/>
            <person name="Binder M."/>
            <person name="Bloem J."/>
            <person name="Labutti K."/>
            <person name="Salamov A."/>
            <person name="Andreopoulos B."/>
            <person name="Baker S."/>
            <person name="Barry K."/>
            <person name="Bills G."/>
            <person name="Bluhm B."/>
            <person name="Cannon C."/>
            <person name="Castanera R."/>
            <person name="Culley D."/>
            <person name="Daum C."/>
            <person name="Ezra D."/>
            <person name="Gonzalez J."/>
            <person name="Henrissat B."/>
            <person name="Kuo A."/>
            <person name="Liang C."/>
            <person name="Lipzen A."/>
            <person name="Lutzoni F."/>
            <person name="Magnuson J."/>
            <person name="Mondo S."/>
            <person name="Nolan M."/>
            <person name="Ohm R."/>
            <person name="Pangilinan J."/>
            <person name="Park H.-J."/>
            <person name="Ramirez L."/>
            <person name="Alfaro M."/>
            <person name="Sun H."/>
            <person name="Tritt A."/>
            <person name="Yoshinaga Y."/>
            <person name="Zwiers L.-H."/>
            <person name="Turgeon B."/>
            <person name="Goodwin S."/>
            <person name="Spatafora J."/>
            <person name="Crous P."/>
            <person name="Grigoriev I."/>
        </authorList>
    </citation>
    <scope>NUCLEOTIDE SEQUENCE</scope>
    <source>
        <strain evidence="4">CBS 207.26</strain>
    </source>
</reference>
<accession>A0A6A6ED41</accession>
<dbReference type="InterPro" id="IPR036291">
    <property type="entry name" value="NAD(P)-bd_dom_sf"/>
</dbReference>
<dbReference type="InterPro" id="IPR045312">
    <property type="entry name" value="PCBER-like"/>
</dbReference>
<evidence type="ECO:0000256" key="2">
    <source>
        <dbReference type="ARBA" id="ARBA00023002"/>
    </source>
</evidence>
<proteinExistence type="predicted"/>
<dbReference type="Proteomes" id="UP000800200">
    <property type="component" value="Unassembled WGS sequence"/>
</dbReference>
<evidence type="ECO:0000313" key="5">
    <source>
        <dbReference type="Proteomes" id="UP000800200"/>
    </source>
</evidence>
<dbReference type="InterPro" id="IPR051609">
    <property type="entry name" value="NmrA/Isoflavone_reductase-like"/>
</dbReference>
<dbReference type="Gene3D" id="3.40.50.720">
    <property type="entry name" value="NAD(P)-binding Rossmann-like Domain"/>
    <property type="match status" value="1"/>
</dbReference>
<keyword evidence="1" id="KW-0521">NADP</keyword>
<dbReference type="AlphaFoldDB" id="A0A6A6ED41"/>
<dbReference type="EMBL" id="ML994623">
    <property type="protein sequence ID" value="KAF2188489.1"/>
    <property type="molecule type" value="Genomic_DNA"/>
</dbReference>
<gene>
    <name evidence="4" type="ORF">K469DRAFT_627044</name>
</gene>
<dbReference type="PANTHER" id="PTHR47706:SF6">
    <property type="entry name" value="NMRA-LIKE FAMILY PROTEIN (AFU_ORTHOLOGUE AFUA_6G00280)"/>
    <property type="match status" value="1"/>
</dbReference>
<dbReference type="Gene3D" id="3.90.25.10">
    <property type="entry name" value="UDP-galactose 4-epimerase, domain 1"/>
    <property type="match status" value="1"/>
</dbReference>
<keyword evidence="2" id="KW-0560">Oxidoreductase</keyword>
<dbReference type="InterPro" id="IPR008030">
    <property type="entry name" value="NmrA-like"/>
</dbReference>
<feature type="domain" description="NmrA-like" evidence="3">
    <location>
        <begin position="4"/>
        <end position="251"/>
    </location>
</feature>
<dbReference type="OrthoDB" id="419598at2759"/>
<evidence type="ECO:0000259" key="3">
    <source>
        <dbReference type="Pfam" id="PF05368"/>
    </source>
</evidence>
<dbReference type="Pfam" id="PF05368">
    <property type="entry name" value="NmrA"/>
    <property type="match status" value="1"/>
</dbReference>
<dbReference type="PANTHER" id="PTHR47706">
    <property type="entry name" value="NMRA-LIKE FAMILY PROTEIN"/>
    <property type="match status" value="1"/>
</dbReference>
<name>A0A6A6ED41_9PEZI</name>
<dbReference type="GO" id="GO:0016491">
    <property type="term" value="F:oxidoreductase activity"/>
    <property type="evidence" value="ECO:0007669"/>
    <property type="project" value="UniProtKB-KW"/>
</dbReference>
<sequence length="339" mass="37440">MGYQRVLLLGATGQTGGSILDGLLECGKFDVDALIRPSSAYSPSVAALPQRGVKTVIADIGAPVDELAILLNGYEIVISAIDAMGQLAQLNLATAAKKAGVKRFVPCAFISIAPPGGVIDLRDEKEVVFQHIRKLFLPYTFIDVGVWFQTSFPTLPSGRVDYASIFIPNTTLHAGGDIPNLLTDIPDIGRFVARIVDDERTLNKYVYTWSDLLSQNQVFSILEEMSGEKIERTHVSADNIEKSIKQIKAALEADPSNLSKRLSLLPAQYSYSRAVRGDNQPAYAKYLGYLDARELYPDFKPKSFREFTRELLDGKAEKPYKDNKLFERLKSGLEDGMVQ</sequence>
<protein>
    <submittedName>
        <fullName evidence="4">Isoflavone reductase family protein</fullName>
    </submittedName>
</protein>
<evidence type="ECO:0000256" key="1">
    <source>
        <dbReference type="ARBA" id="ARBA00022857"/>
    </source>
</evidence>
<dbReference type="SUPFAM" id="SSF51735">
    <property type="entry name" value="NAD(P)-binding Rossmann-fold domains"/>
    <property type="match status" value="1"/>
</dbReference>
<evidence type="ECO:0000313" key="4">
    <source>
        <dbReference type="EMBL" id="KAF2188489.1"/>
    </source>
</evidence>